<keyword evidence="2 4" id="KW-0808">Transferase</keyword>
<dbReference type="OrthoDB" id="25818at2759"/>
<dbReference type="Proteomes" id="UP000179920">
    <property type="component" value="Chromosome I"/>
</dbReference>
<dbReference type="PANTHER" id="PTHR23416:SF23">
    <property type="entry name" value="ACETYLTRANSFERASE C18B11.09C-RELATED"/>
    <property type="match status" value="1"/>
</dbReference>
<dbReference type="InterPro" id="IPR051159">
    <property type="entry name" value="Hexapeptide_acetyltransf"/>
</dbReference>
<dbReference type="GO" id="GO:0008374">
    <property type="term" value="F:O-acyltransferase activity"/>
    <property type="evidence" value="ECO:0007669"/>
    <property type="project" value="TreeGrafter"/>
</dbReference>
<reference evidence="5" key="3">
    <citation type="submission" date="2018-08" db="EMBL/GenBank/DDBJ databases">
        <authorList>
            <person name="Guldener U."/>
        </authorList>
    </citation>
    <scope>NUCLEOTIDE SEQUENCE</scope>
    <source>
        <strain evidence="5">UB2</strain>
    </source>
</reference>
<dbReference type="PANTHER" id="PTHR23416">
    <property type="entry name" value="SIALIC ACID SYNTHASE-RELATED"/>
    <property type="match status" value="1"/>
</dbReference>
<dbReference type="Gene3D" id="2.160.10.10">
    <property type="entry name" value="Hexapeptide repeat proteins"/>
    <property type="match status" value="1"/>
</dbReference>
<dbReference type="InterPro" id="IPR024688">
    <property type="entry name" value="Mac_dom"/>
</dbReference>
<dbReference type="Pfam" id="PF12464">
    <property type="entry name" value="Mac"/>
    <property type="match status" value="1"/>
</dbReference>
<evidence type="ECO:0000313" key="7">
    <source>
        <dbReference type="Proteomes" id="UP000658997"/>
    </source>
</evidence>
<dbReference type="Proteomes" id="UP000658997">
    <property type="component" value="Unassembled WGS sequence"/>
</dbReference>
<name>A0A1K0FW70_9BASI</name>
<protein>
    <submittedName>
        <fullName evidence="4">Related to galactoside O-acetyltransferase</fullName>
    </submittedName>
</protein>
<accession>A0A1K0FW70</accession>
<sequence>MSGTSKLFADIDAQYADRVATMSDEAKMLVGLPYLANTSDLIHARAKARRLQSEYNKTGLTSALDAPSSSSTLAEGQNLMSDDRKRLLSQLLELPPSAVEKVEIEPPLYVDYGTNIKPEGAFYANYNTTILDCSEVRLGDGVLFGPNVSIYCGTHSVSVKERKEGLERSLPVSIGRDTWVGGGTIIMAGVTIGMGCTIGAGSVVTKDIADWSVAVGTPCRVLRTLSEDERA</sequence>
<evidence type="ECO:0000256" key="2">
    <source>
        <dbReference type="ARBA" id="ARBA00022679"/>
    </source>
</evidence>
<keyword evidence="7" id="KW-1185">Reference proteome</keyword>
<dbReference type="EMBL" id="ULHB01000011">
    <property type="protein sequence ID" value="SYW75838.1"/>
    <property type="molecule type" value="Genomic_DNA"/>
</dbReference>
<proteinExistence type="inferred from homology"/>
<organism evidence="4 6">
    <name type="scientific">Ustilago bromivora</name>
    <dbReference type="NCBI Taxonomy" id="307758"/>
    <lineage>
        <taxon>Eukaryota</taxon>
        <taxon>Fungi</taxon>
        <taxon>Dikarya</taxon>
        <taxon>Basidiomycota</taxon>
        <taxon>Ustilaginomycotina</taxon>
        <taxon>Ustilaginomycetes</taxon>
        <taxon>Ustilaginales</taxon>
        <taxon>Ustilaginaceae</taxon>
        <taxon>Ustilago</taxon>
    </lineage>
</organism>
<reference evidence="4" key="2">
    <citation type="submission" date="2016-04" db="EMBL/GenBank/DDBJ databases">
        <authorList>
            <person name="Evans L.H."/>
            <person name="Alamgir A."/>
            <person name="Owens N."/>
            <person name="Weber N.D."/>
            <person name="Virtaneva K."/>
            <person name="Barbian K."/>
            <person name="Babar A."/>
            <person name="Rosenke K."/>
        </authorList>
    </citation>
    <scope>NUCLEOTIDE SEQUENCE</scope>
    <source>
        <strain evidence="4">UB2112</strain>
    </source>
</reference>
<dbReference type="CDD" id="cd03357">
    <property type="entry name" value="LbH_MAT_GAT"/>
    <property type="match status" value="1"/>
</dbReference>
<dbReference type="GO" id="GO:0016407">
    <property type="term" value="F:acetyltransferase activity"/>
    <property type="evidence" value="ECO:0007669"/>
    <property type="project" value="InterPro"/>
</dbReference>
<reference evidence="6" key="1">
    <citation type="submission" date="2016-04" db="EMBL/GenBank/DDBJ databases">
        <authorList>
            <person name="Guldener U."/>
            <person name="Guldener U."/>
        </authorList>
    </citation>
    <scope>NUCLEOTIDE SEQUENCE [LARGE SCALE GENOMIC DNA]</scope>
    <source>
        <strain evidence="6">UB2112</strain>
    </source>
</reference>
<feature type="domain" description="Maltose/galactoside acetyltransferase" evidence="3">
    <location>
        <begin position="25"/>
        <end position="96"/>
    </location>
</feature>
<evidence type="ECO:0000259" key="3">
    <source>
        <dbReference type="SMART" id="SM01266"/>
    </source>
</evidence>
<evidence type="ECO:0000313" key="4">
    <source>
        <dbReference type="EMBL" id="SAM64628.1"/>
    </source>
</evidence>
<evidence type="ECO:0000313" key="5">
    <source>
        <dbReference type="EMBL" id="SYW75838.1"/>
    </source>
</evidence>
<comment type="similarity">
    <text evidence="1">Belongs to the transferase hexapeptide repeat family.</text>
</comment>
<evidence type="ECO:0000313" key="6">
    <source>
        <dbReference type="Proteomes" id="UP000179920"/>
    </source>
</evidence>
<evidence type="ECO:0000256" key="1">
    <source>
        <dbReference type="ARBA" id="ARBA00007274"/>
    </source>
</evidence>
<gene>
    <name evidence="5" type="ORF">UBRO2_00993</name>
    <name evidence="4" type="ORF">UBRO_08344</name>
</gene>
<dbReference type="InterPro" id="IPR011004">
    <property type="entry name" value="Trimer_LpxA-like_sf"/>
</dbReference>
<dbReference type="InterPro" id="IPR001451">
    <property type="entry name" value="Hexapep"/>
</dbReference>
<dbReference type="Pfam" id="PF00132">
    <property type="entry name" value="Hexapep"/>
    <property type="match status" value="1"/>
</dbReference>
<dbReference type="EMBL" id="LT558117">
    <property type="protein sequence ID" value="SAM64628.1"/>
    <property type="molecule type" value="Genomic_DNA"/>
</dbReference>
<dbReference type="SUPFAM" id="SSF51161">
    <property type="entry name" value="Trimeric LpxA-like enzymes"/>
    <property type="match status" value="1"/>
</dbReference>
<dbReference type="AlphaFoldDB" id="A0A1K0FW70"/>
<dbReference type="SMART" id="SM01266">
    <property type="entry name" value="Mac"/>
    <property type="match status" value="1"/>
</dbReference>